<dbReference type="InterPro" id="IPR023187">
    <property type="entry name" value="Tscrpt_reg_MarR-type_CS"/>
</dbReference>
<accession>A0A2H4U8I9</accession>
<proteinExistence type="predicted"/>
<evidence type="ECO:0000256" key="1">
    <source>
        <dbReference type="ARBA" id="ARBA00023015"/>
    </source>
</evidence>
<sequence>MGLEDEENVPTIPFISTIHRKYGIFLNHNMKDYNLSFGQYPILIRLYDEGPSTQQNLAKIFQLNESTITRALNKLEEKGYIEKHPDYENKRKNYVKVTFKGAEIAKEVMDYDEQWDEICSENLSEKEFEEFKTTLKKIYSTIIKREEK</sequence>
<evidence type="ECO:0000256" key="2">
    <source>
        <dbReference type="ARBA" id="ARBA00023125"/>
    </source>
</evidence>
<dbReference type="CDD" id="cd00090">
    <property type="entry name" value="HTH_ARSR"/>
    <property type="match status" value="1"/>
</dbReference>
<dbReference type="GeneID" id="35119381"/>
<name>A0A2H4U8I9_METSM</name>
<reference evidence="5 6" key="1">
    <citation type="submission" date="2016-10" db="EMBL/GenBank/DDBJ databases">
        <authorList>
            <person name="Varghese N."/>
        </authorList>
    </citation>
    <scope>NUCLEOTIDE SEQUENCE [LARGE SCALE GENOMIC DNA]</scope>
    <source>
        <strain evidence="5 6">KB11</strain>
    </source>
</reference>
<dbReference type="InterPro" id="IPR011991">
    <property type="entry name" value="ArsR-like_HTH"/>
</dbReference>
<dbReference type="InterPro" id="IPR022689">
    <property type="entry name" value="Iron_dep_repressor"/>
</dbReference>
<dbReference type="InterPro" id="IPR036390">
    <property type="entry name" value="WH_DNA-bd_sf"/>
</dbReference>
<keyword evidence="2" id="KW-0238">DNA-binding</keyword>
<protein>
    <submittedName>
        <fullName evidence="5">Transcriptional regulator</fullName>
    </submittedName>
</protein>
<dbReference type="SMART" id="SM00529">
    <property type="entry name" value="HTH_DTXR"/>
    <property type="match status" value="1"/>
</dbReference>
<dbReference type="PANTHER" id="PTHR42756">
    <property type="entry name" value="TRANSCRIPTIONAL REGULATOR, MARR"/>
    <property type="match status" value="1"/>
</dbReference>
<dbReference type="InterPro" id="IPR036388">
    <property type="entry name" value="WH-like_DNA-bd_sf"/>
</dbReference>
<dbReference type="GO" id="GO:0046914">
    <property type="term" value="F:transition metal ion binding"/>
    <property type="evidence" value="ECO:0007669"/>
    <property type="project" value="InterPro"/>
</dbReference>
<dbReference type="SUPFAM" id="SSF46785">
    <property type="entry name" value="Winged helix' DNA-binding domain"/>
    <property type="match status" value="1"/>
</dbReference>
<dbReference type="Proteomes" id="UP000232133">
    <property type="component" value="Chromosome"/>
</dbReference>
<keyword evidence="3" id="KW-0804">Transcription</keyword>
<dbReference type="PANTHER" id="PTHR42756:SF1">
    <property type="entry name" value="TRANSCRIPTIONAL REPRESSOR OF EMRAB OPERON"/>
    <property type="match status" value="1"/>
</dbReference>
<dbReference type="PROSITE" id="PS01117">
    <property type="entry name" value="HTH_MARR_1"/>
    <property type="match status" value="1"/>
</dbReference>
<evidence type="ECO:0000259" key="4">
    <source>
        <dbReference type="PROSITE" id="PS50995"/>
    </source>
</evidence>
<dbReference type="RefSeq" id="WP_100815792.1">
    <property type="nucleotide sequence ID" value="NZ_CP017803.1"/>
</dbReference>
<dbReference type="PROSITE" id="PS50995">
    <property type="entry name" value="HTH_MARR_2"/>
    <property type="match status" value="1"/>
</dbReference>
<organism evidence="5 6">
    <name type="scientific">Methanobrevibacter smithii</name>
    <dbReference type="NCBI Taxonomy" id="2173"/>
    <lineage>
        <taxon>Archaea</taxon>
        <taxon>Methanobacteriati</taxon>
        <taxon>Methanobacteriota</taxon>
        <taxon>Methanomada group</taxon>
        <taxon>Methanobacteria</taxon>
        <taxon>Methanobacteriales</taxon>
        <taxon>Methanobacteriaceae</taxon>
        <taxon>Methanobrevibacter</taxon>
    </lineage>
</organism>
<dbReference type="EMBL" id="CP017803">
    <property type="protein sequence ID" value="ATZ60423.1"/>
    <property type="molecule type" value="Genomic_DNA"/>
</dbReference>
<keyword evidence="1" id="KW-0805">Transcription regulation</keyword>
<evidence type="ECO:0000313" key="6">
    <source>
        <dbReference type="Proteomes" id="UP000232133"/>
    </source>
</evidence>
<gene>
    <name evidence="5" type="ORF">BK798_08335</name>
</gene>
<dbReference type="Pfam" id="PF01047">
    <property type="entry name" value="MarR"/>
    <property type="match status" value="1"/>
</dbReference>
<dbReference type="PRINTS" id="PR00598">
    <property type="entry name" value="HTHMARR"/>
</dbReference>
<dbReference type="GO" id="GO:0003700">
    <property type="term" value="F:DNA-binding transcription factor activity"/>
    <property type="evidence" value="ECO:0007669"/>
    <property type="project" value="InterPro"/>
</dbReference>
<dbReference type="InterPro" id="IPR000835">
    <property type="entry name" value="HTH_MarR-typ"/>
</dbReference>
<evidence type="ECO:0000313" key="5">
    <source>
        <dbReference type="EMBL" id="ATZ60423.1"/>
    </source>
</evidence>
<feature type="domain" description="HTH marR-type" evidence="4">
    <location>
        <begin position="1"/>
        <end position="140"/>
    </location>
</feature>
<dbReference type="GO" id="GO:0003677">
    <property type="term" value="F:DNA binding"/>
    <property type="evidence" value="ECO:0007669"/>
    <property type="project" value="UniProtKB-KW"/>
</dbReference>
<dbReference type="AlphaFoldDB" id="A0A2H4U8I9"/>
<dbReference type="SMART" id="SM00347">
    <property type="entry name" value="HTH_MARR"/>
    <property type="match status" value="1"/>
</dbReference>
<evidence type="ECO:0000256" key="3">
    <source>
        <dbReference type="ARBA" id="ARBA00023163"/>
    </source>
</evidence>
<dbReference type="Gene3D" id="1.10.10.10">
    <property type="entry name" value="Winged helix-like DNA-binding domain superfamily/Winged helix DNA-binding domain"/>
    <property type="match status" value="1"/>
</dbReference>